<evidence type="ECO:0000313" key="1">
    <source>
        <dbReference type="EMBL" id="EHU48344.1"/>
    </source>
</evidence>
<comment type="caution">
    <text evidence="1">The sequence shown here is derived from an EMBL/GenBank/DDBJ whole genome shotgun (WGS) entry which is preliminary data.</text>
</comment>
<accession>A0A828UD79</accession>
<sequence>MGEKSWLTYAKKRAEENARYVFTAYAMEILKLQFWHITGWLEFAERE</sequence>
<name>A0A828UD79_ECOLX</name>
<reference evidence="1 2" key="1">
    <citation type="journal article" date="2012" name="J. Bacteriol.">
        <title>Draft Genome Sequences of the Diarrheagenic Escherichia coli Collection.</title>
        <authorList>
            <person name="Hazen T.H."/>
            <person name="Sahl J.W."/>
            <person name="Redman J.C."/>
            <person name="Morris C.R."/>
            <person name="Daugherty S.C."/>
            <person name="Chibucos M.C."/>
            <person name="Sengamalay N.A."/>
            <person name="Fraser-Liggett C.M."/>
            <person name="Steinsland H."/>
            <person name="Whittam T.S."/>
            <person name="Whittam B."/>
            <person name="Manning S.D."/>
            <person name="Rasko D.A."/>
        </authorList>
    </citation>
    <scope>NUCLEOTIDE SEQUENCE [LARGE SCALE GENOMIC DNA]</scope>
    <source>
        <strain evidence="1 2">DEC2D</strain>
    </source>
</reference>
<organism evidence="1 2">
    <name type="scientific">Escherichia coli DEC2D</name>
    <dbReference type="NCBI Taxonomy" id="868141"/>
    <lineage>
        <taxon>Bacteria</taxon>
        <taxon>Pseudomonadati</taxon>
        <taxon>Pseudomonadota</taxon>
        <taxon>Gammaproteobacteria</taxon>
        <taxon>Enterobacterales</taxon>
        <taxon>Enterobacteriaceae</taxon>
        <taxon>Escherichia</taxon>
    </lineage>
</organism>
<dbReference type="EMBL" id="AIFC01000012">
    <property type="protein sequence ID" value="EHU48344.1"/>
    <property type="molecule type" value="Genomic_DNA"/>
</dbReference>
<gene>
    <name evidence="1" type="ORF">ECDEC2D_0891</name>
</gene>
<protein>
    <submittedName>
        <fullName evidence="1">Uncharacterized protein</fullName>
    </submittedName>
</protein>
<evidence type="ECO:0000313" key="2">
    <source>
        <dbReference type="Proteomes" id="UP000005272"/>
    </source>
</evidence>
<dbReference type="Proteomes" id="UP000005272">
    <property type="component" value="Unassembled WGS sequence"/>
</dbReference>
<proteinExistence type="predicted"/>
<dbReference type="AlphaFoldDB" id="A0A828UD79"/>